<dbReference type="InterPro" id="IPR014718">
    <property type="entry name" value="GH-type_carb-bd"/>
</dbReference>
<proteinExistence type="predicted"/>
<evidence type="ECO:0000313" key="2">
    <source>
        <dbReference type="Proteomes" id="UP000198520"/>
    </source>
</evidence>
<dbReference type="Pfam" id="PF01263">
    <property type="entry name" value="Aldose_epim"/>
    <property type="match status" value="1"/>
</dbReference>
<dbReference type="SUPFAM" id="SSF74650">
    <property type="entry name" value="Galactose mutarotase-like"/>
    <property type="match status" value="1"/>
</dbReference>
<dbReference type="RefSeq" id="WP_093375542.1">
    <property type="nucleotide sequence ID" value="NZ_BNAN01000001.1"/>
</dbReference>
<protein>
    <submittedName>
        <fullName evidence="1">Aldose 1-epimerase</fullName>
    </submittedName>
</protein>
<dbReference type="Gene3D" id="2.70.98.10">
    <property type="match status" value="1"/>
</dbReference>
<gene>
    <name evidence="1" type="ORF">SAMN04488035_0993</name>
</gene>
<dbReference type="EMBL" id="FONZ01000001">
    <property type="protein sequence ID" value="SFE90285.1"/>
    <property type="molecule type" value="Genomic_DNA"/>
</dbReference>
<dbReference type="OrthoDB" id="4739604at2"/>
<evidence type="ECO:0000313" key="1">
    <source>
        <dbReference type="EMBL" id="SFE90285.1"/>
    </source>
</evidence>
<sequence length="318" mass="33835">MTTSTATPDPTAPLPISGARYRIEADGYVAEIAGVGASLRTLSHEGRELVLGFGQDEIRPGFRGAVLAPWPNRVVDGQFVFRSQQHILALSEPARGHALHGLAVWVEWEAEEVTPTSVTLVHAIPAQEGYPYQVRVRVTYAVGPDGLTWSVAATNEGTTTAPYGTAPHPYLVAGDGLADDWTLELPAAQVQTVTPDRLIPTGIVDVATYDGGVFDFRAPRLLAQTFLDHAYTALTPGADGLVRAALRAGDGSGVGMSWSTDCPWVQVHTPQAPGPDGWRRGVAVEPMTCPPGAFNSGTDVVALEPGRTHEVRWGIYAL</sequence>
<accession>A0A1I2EBP0</accession>
<dbReference type="PANTHER" id="PTHR10091:SF0">
    <property type="entry name" value="GALACTOSE MUTAROTASE"/>
    <property type="match status" value="1"/>
</dbReference>
<dbReference type="GO" id="GO:0006006">
    <property type="term" value="P:glucose metabolic process"/>
    <property type="evidence" value="ECO:0007669"/>
    <property type="project" value="TreeGrafter"/>
</dbReference>
<dbReference type="Proteomes" id="UP000198520">
    <property type="component" value="Unassembled WGS sequence"/>
</dbReference>
<dbReference type="PANTHER" id="PTHR10091">
    <property type="entry name" value="ALDOSE-1-EPIMERASE"/>
    <property type="match status" value="1"/>
</dbReference>
<dbReference type="InterPro" id="IPR037480">
    <property type="entry name" value="YihR-like"/>
</dbReference>
<organism evidence="1 2">
    <name type="scientific">Flavimobilis marinus</name>
    <dbReference type="NCBI Taxonomy" id="285351"/>
    <lineage>
        <taxon>Bacteria</taxon>
        <taxon>Bacillati</taxon>
        <taxon>Actinomycetota</taxon>
        <taxon>Actinomycetes</taxon>
        <taxon>Micrococcales</taxon>
        <taxon>Jonesiaceae</taxon>
        <taxon>Flavimobilis</taxon>
    </lineage>
</organism>
<reference evidence="2" key="1">
    <citation type="submission" date="2016-10" db="EMBL/GenBank/DDBJ databases">
        <authorList>
            <person name="Varghese N."/>
            <person name="Submissions S."/>
        </authorList>
    </citation>
    <scope>NUCLEOTIDE SEQUENCE [LARGE SCALE GENOMIC DNA]</scope>
    <source>
        <strain evidence="2">DSM 19083</strain>
    </source>
</reference>
<keyword evidence="2" id="KW-1185">Reference proteome</keyword>
<dbReference type="GO" id="GO:0030246">
    <property type="term" value="F:carbohydrate binding"/>
    <property type="evidence" value="ECO:0007669"/>
    <property type="project" value="InterPro"/>
</dbReference>
<dbReference type="InterPro" id="IPR008183">
    <property type="entry name" value="Aldose_1/G6P_1-epimerase"/>
</dbReference>
<dbReference type="STRING" id="285351.SAMN04488035_0993"/>
<dbReference type="GO" id="GO:0004034">
    <property type="term" value="F:aldose 1-epimerase activity"/>
    <property type="evidence" value="ECO:0007669"/>
    <property type="project" value="TreeGrafter"/>
</dbReference>
<dbReference type="CDD" id="cd09022">
    <property type="entry name" value="Aldose_epim_Ec_YihR"/>
    <property type="match status" value="1"/>
</dbReference>
<dbReference type="AlphaFoldDB" id="A0A1I2EBP0"/>
<dbReference type="GO" id="GO:0033499">
    <property type="term" value="P:galactose catabolic process via UDP-galactose, Leloir pathway"/>
    <property type="evidence" value="ECO:0007669"/>
    <property type="project" value="TreeGrafter"/>
</dbReference>
<name>A0A1I2EBP0_9MICO</name>
<dbReference type="InterPro" id="IPR011013">
    <property type="entry name" value="Gal_mutarotase_sf_dom"/>
</dbReference>